<feature type="compositionally biased region" description="Low complexity" evidence="4">
    <location>
        <begin position="117"/>
        <end position="138"/>
    </location>
</feature>
<dbReference type="GO" id="GO:0050840">
    <property type="term" value="F:extracellular matrix binding"/>
    <property type="evidence" value="ECO:0007669"/>
    <property type="project" value="TreeGrafter"/>
</dbReference>
<feature type="domain" description="Kazal-like" evidence="6">
    <location>
        <begin position="39"/>
        <end position="83"/>
    </location>
</feature>
<dbReference type="GO" id="GO:0005615">
    <property type="term" value="C:extracellular space"/>
    <property type="evidence" value="ECO:0007669"/>
    <property type="project" value="TreeGrafter"/>
</dbReference>
<dbReference type="PROSITE" id="PS51465">
    <property type="entry name" value="KAZAL_2"/>
    <property type="match status" value="3"/>
</dbReference>
<keyword evidence="1 5" id="KW-0732">Signal</keyword>
<keyword evidence="2" id="KW-1015">Disulfide bond</keyword>
<dbReference type="Pfam" id="PF00050">
    <property type="entry name" value="Kazal_1"/>
    <property type="match status" value="3"/>
</dbReference>
<feature type="domain" description="Kazal-like" evidence="6">
    <location>
        <begin position="214"/>
        <end position="266"/>
    </location>
</feature>
<dbReference type="InterPro" id="IPR036058">
    <property type="entry name" value="Kazal_dom_sf"/>
</dbReference>
<dbReference type="Gene3D" id="3.30.60.30">
    <property type="match status" value="3"/>
</dbReference>
<feature type="signal peptide" evidence="5">
    <location>
        <begin position="1"/>
        <end position="17"/>
    </location>
</feature>
<feature type="domain" description="Kazal-like" evidence="6">
    <location>
        <begin position="142"/>
        <end position="194"/>
    </location>
</feature>
<name>A0A0G4FUL8_9ALVE</name>
<evidence type="ECO:0000256" key="1">
    <source>
        <dbReference type="ARBA" id="ARBA00022729"/>
    </source>
</evidence>
<accession>A0A0G4FUL8</accession>
<dbReference type="InterPro" id="IPR002350">
    <property type="entry name" value="Kazal_dom"/>
</dbReference>
<dbReference type="SUPFAM" id="SSF100895">
    <property type="entry name" value="Kazal-type serine protease inhibitors"/>
    <property type="match status" value="3"/>
</dbReference>
<dbReference type="PANTHER" id="PTHR13866:SF29">
    <property type="entry name" value="FOLLISTATIN"/>
    <property type="match status" value="1"/>
</dbReference>
<feature type="chain" id="PRO_5005189294" description="Kazal-like domain-containing protein" evidence="5">
    <location>
        <begin position="18"/>
        <end position="595"/>
    </location>
</feature>
<keyword evidence="3" id="KW-0325">Glycoprotein</keyword>
<evidence type="ECO:0000256" key="2">
    <source>
        <dbReference type="ARBA" id="ARBA00023157"/>
    </source>
</evidence>
<evidence type="ECO:0000259" key="6">
    <source>
        <dbReference type="PROSITE" id="PS51465"/>
    </source>
</evidence>
<reference evidence="7" key="1">
    <citation type="submission" date="2014-11" db="EMBL/GenBank/DDBJ databases">
        <authorList>
            <person name="Otto D Thomas"/>
            <person name="Naeem Raeece"/>
        </authorList>
    </citation>
    <scope>NUCLEOTIDE SEQUENCE</scope>
</reference>
<dbReference type="VEuPathDB" id="CryptoDB:Cvel_18790"/>
<protein>
    <recommendedName>
        <fullName evidence="6">Kazal-like domain-containing protein</fullName>
    </recommendedName>
</protein>
<dbReference type="AlphaFoldDB" id="A0A0G4FUL8"/>
<dbReference type="GO" id="GO:0005509">
    <property type="term" value="F:calcium ion binding"/>
    <property type="evidence" value="ECO:0007669"/>
    <property type="project" value="TreeGrafter"/>
</dbReference>
<dbReference type="CDD" id="cd00104">
    <property type="entry name" value="KAZAL_FS"/>
    <property type="match status" value="2"/>
</dbReference>
<evidence type="ECO:0000256" key="4">
    <source>
        <dbReference type="SAM" id="MobiDB-lite"/>
    </source>
</evidence>
<evidence type="ECO:0000313" key="7">
    <source>
        <dbReference type="EMBL" id="CEM18429.1"/>
    </source>
</evidence>
<dbReference type="SMART" id="SM00280">
    <property type="entry name" value="KAZAL"/>
    <property type="match status" value="3"/>
</dbReference>
<gene>
    <name evidence="7" type="ORF">Cvel_18790</name>
</gene>
<dbReference type="EMBL" id="CDMZ01000637">
    <property type="protein sequence ID" value="CEM18429.1"/>
    <property type="molecule type" value="Genomic_DNA"/>
</dbReference>
<dbReference type="PANTHER" id="PTHR13866">
    <property type="entry name" value="SPARC OSTEONECTIN"/>
    <property type="match status" value="1"/>
</dbReference>
<dbReference type="GO" id="GO:0005518">
    <property type="term" value="F:collagen binding"/>
    <property type="evidence" value="ECO:0007669"/>
    <property type="project" value="TreeGrafter"/>
</dbReference>
<evidence type="ECO:0000256" key="3">
    <source>
        <dbReference type="ARBA" id="ARBA00023180"/>
    </source>
</evidence>
<evidence type="ECO:0000256" key="5">
    <source>
        <dbReference type="SAM" id="SignalP"/>
    </source>
</evidence>
<feature type="region of interest" description="Disordered" evidence="4">
    <location>
        <begin position="113"/>
        <end position="142"/>
    </location>
</feature>
<proteinExistence type="predicted"/>
<organism evidence="7">
    <name type="scientific">Chromera velia CCMP2878</name>
    <dbReference type="NCBI Taxonomy" id="1169474"/>
    <lineage>
        <taxon>Eukaryota</taxon>
        <taxon>Sar</taxon>
        <taxon>Alveolata</taxon>
        <taxon>Colpodellida</taxon>
        <taxon>Chromeraceae</taxon>
        <taxon>Chromera</taxon>
    </lineage>
</organism>
<sequence length="595" mass="62253">MRLQVLAFVLGATAVVAQPVATSFAAAQGAGVGGPGDSSCPDTFSPLCSTNGITFINSCYLTLAMKNNPQADLRIRGIGVCSEGLFYMPVPGNYELPSTVQEKVAENDAAAVKEGKTPPAGSAAAAAASSTTTTTTTTTKEEEKPAACDIMCTREYMPVCGSDGKTHSNECVMGVAACEKKMEITVVSDGPCPEPADSPIDPSLLPGAGEGSKVELEVDCDVSCPMMFDPVCGDDGETYSNTCMLNLKACQMQKDVKVAHKGECKKPAEMPPASGPDCTVVRCALPVCTDGATPVTPEGECCPVCPTPSGASVPNCAAVSCMRPTCADGATPITPVGECCPVCPAVAPAPVVPAEPSCTPAETLIMNELGRQECVDFSASDKWVRESDFCSRFSCPDHSFCTEGMCKCRMGFKINKRFTRYECEADPIGAAQSLLERASEAISAAREPAPSAAPPLVETTTTTTTTARNILRPAPAMDLSAYTPMELFCLGGVAAMCPSNAECVDAPEDFSITGRACKCPSGLEAYRMPTGGMGCSNMQESDGWKLRSVVCATQDCDRDSICVDSQMLGGIGVCKCEEGKSWDMSRFTGRWRCRG</sequence>